<organism evidence="1 2">
    <name type="scientific">Anoxybacillus andreesenii</name>
    <dbReference type="NCBI Taxonomy" id="1325932"/>
    <lineage>
        <taxon>Bacteria</taxon>
        <taxon>Bacillati</taxon>
        <taxon>Bacillota</taxon>
        <taxon>Bacilli</taxon>
        <taxon>Bacillales</taxon>
        <taxon>Anoxybacillaceae</taxon>
        <taxon>Anoxybacillus</taxon>
    </lineage>
</organism>
<accession>A0ABT9V6F3</accession>
<evidence type="ECO:0000313" key="2">
    <source>
        <dbReference type="Proteomes" id="UP001231362"/>
    </source>
</evidence>
<proteinExistence type="predicted"/>
<reference evidence="1 2" key="1">
    <citation type="submission" date="2023-07" db="EMBL/GenBank/DDBJ databases">
        <title>Genomic Encyclopedia of Type Strains, Phase IV (KMG-IV): sequencing the most valuable type-strain genomes for metagenomic binning, comparative biology and taxonomic classification.</title>
        <authorList>
            <person name="Goeker M."/>
        </authorList>
    </citation>
    <scope>NUCLEOTIDE SEQUENCE [LARGE SCALE GENOMIC DNA]</scope>
    <source>
        <strain evidence="1 2">DSM 23948</strain>
    </source>
</reference>
<comment type="caution">
    <text evidence="1">The sequence shown here is derived from an EMBL/GenBank/DDBJ whole genome shotgun (WGS) entry which is preliminary data.</text>
</comment>
<dbReference type="EMBL" id="JAUSTU010000013">
    <property type="protein sequence ID" value="MDQ0156532.1"/>
    <property type="molecule type" value="Genomic_DNA"/>
</dbReference>
<dbReference type="Proteomes" id="UP001231362">
    <property type="component" value="Unassembled WGS sequence"/>
</dbReference>
<protein>
    <recommendedName>
        <fullName evidence="3">DUF4007 domain-containing protein</fullName>
    </recommendedName>
</protein>
<evidence type="ECO:0000313" key="1">
    <source>
        <dbReference type="EMBL" id="MDQ0156532.1"/>
    </source>
</evidence>
<keyword evidence="2" id="KW-1185">Reference proteome</keyword>
<evidence type="ECO:0008006" key="3">
    <source>
        <dbReference type="Google" id="ProtNLM"/>
    </source>
</evidence>
<gene>
    <name evidence="1" type="ORF">J2S07_002853</name>
</gene>
<name>A0ABT9V6F3_9BACL</name>
<dbReference type="RefSeq" id="WP_307151041.1">
    <property type="nucleotide sequence ID" value="NZ_JAUSTU010000013.1"/>
</dbReference>
<sequence>MYIKFEPISPIDQKQFIEYWAELYNYDPKHPLCNKLYDENIIKEEYSEKDIFALYAWKNGMALSKKKAEAVKQIVLNLDRINELKKSNQTDLYSSLYFIPDGVWKLFLLHIINPAYYPIFDQHTYRAYQYIKSDMILEMPKDKSIMIKFYLNDYIPFIHEYIQDSDYDLRRMNIRKMDKALFAFGRFLKSPFVKMINNPLDTELILSIFSSVYSHREKGTYQFSLLLETYLTENPDHIEDVCHVLEKRDFYMQDINYDKRWEMGRFLMDQFGIQFEQSEGSELIFSLCLAIKNAFSLTDNNIGKLLEIAISKKYLR</sequence>